<feature type="domain" description="Methyltransferase type 12" evidence="1">
    <location>
        <begin position="84"/>
        <end position="177"/>
    </location>
</feature>
<evidence type="ECO:0000313" key="2">
    <source>
        <dbReference type="EMBL" id="GCE94118.1"/>
    </source>
</evidence>
<dbReference type="GeneID" id="301683025"/>
<dbReference type="RefSeq" id="WP_006616616.1">
    <property type="nucleotide sequence ID" value="NZ_BIMW01000090.1"/>
</dbReference>
<name>A0A5M3T7Y3_LIMPL</name>
<accession>A0A5M3T7Y3</accession>
<dbReference type="GO" id="GO:0032259">
    <property type="term" value="P:methylation"/>
    <property type="evidence" value="ECO:0007669"/>
    <property type="project" value="UniProtKB-KW"/>
</dbReference>
<sequence>MNYTTSGAEMPAIKTFVNNQVKFPERFNGTIDNQDEMYLFALQNQGFPERAIIRYYSNGIRIFDAVKQVVNWHFGGFNKISAFLDFASGYGRSTRFFVQEIPSDKVWISDIYAEGVKFQVEQFGVNGIVSTSQPKDYLCNQSFDCILACSFFSHLPKATFSHWLRVLYGLLNPNGLLLFSVHDRSLLPSHLMIDDSELLFCLNSESRTLDLGEYGTSYVGENFVANTMADISEHQAVYHRIPQGICRYQDLYILAKNPTMTWENFRYYHHPIGKIEQCNLTADGVLELGGWVSEINPRGQVSEILVYQNTLLVYRETITGENNPEIKWHFVCKLNQVNFVDIIMVKTINNFGLEWVFDCAPLEFWLRGN</sequence>
<dbReference type="Gene3D" id="3.40.50.150">
    <property type="entry name" value="Vaccinia Virus protein VP39"/>
    <property type="match status" value="1"/>
</dbReference>
<evidence type="ECO:0000259" key="1">
    <source>
        <dbReference type="Pfam" id="PF08242"/>
    </source>
</evidence>
<gene>
    <name evidence="2" type="ORF">NIES46_21710</name>
</gene>
<dbReference type="InterPro" id="IPR013217">
    <property type="entry name" value="Methyltransf_12"/>
</dbReference>
<proteinExistence type="predicted"/>
<comment type="caution">
    <text evidence="2">The sequence shown here is derived from an EMBL/GenBank/DDBJ whole genome shotgun (WGS) entry which is preliminary data.</text>
</comment>
<evidence type="ECO:0000313" key="3">
    <source>
        <dbReference type="Proteomes" id="UP000326169"/>
    </source>
</evidence>
<dbReference type="EMBL" id="BIMW01000090">
    <property type="protein sequence ID" value="GCE94118.1"/>
    <property type="molecule type" value="Genomic_DNA"/>
</dbReference>
<dbReference type="Proteomes" id="UP000326169">
    <property type="component" value="Unassembled WGS sequence"/>
</dbReference>
<keyword evidence="2" id="KW-0489">Methyltransferase</keyword>
<organism evidence="2 3">
    <name type="scientific">Limnospira platensis NIES-46</name>
    <dbReference type="NCBI Taxonomy" id="1236695"/>
    <lineage>
        <taxon>Bacteria</taxon>
        <taxon>Bacillati</taxon>
        <taxon>Cyanobacteriota</taxon>
        <taxon>Cyanophyceae</taxon>
        <taxon>Oscillatoriophycideae</taxon>
        <taxon>Oscillatoriales</taxon>
        <taxon>Sirenicapillariaceae</taxon>
        <taxon>Limnospira</taxon>
    </lineage>
</organism>
<dbReference type="SUPFAM" id="SSF53335">
    <property type="entry name" value="S-adenosyl-L-methionine-dependent methyltransferases"/>
    <property type="match status" value="1"/>
</dbReference>
<keyword evidence="3" id="KW-1185">Reference proteome</keyword>
<dbReference type="GO" id="GO:0008168">
    <property type="term" value="F:methyltransferase activity"/>
    <property type="evidence" value="ECO:0007669"/>
    <property type="project" value="UniProtKB-KW"/>
</dbReference>
<dbReference type="InterPro" id="IPR029063">
    <property type="entry name" value="SAM-dependent_MTases_sf"/>
</dbReference>
<reference evidence="2 3" key="1">
    <citation type="journal article" date="2019" name="J Genomics">
        <title>The Draft Genome of a Hydrogen-producing Cyanobacterium, Arthrospira platensis NIES-46.</title>
        <authorList>
            <person name="Suzuki S."/>
            <person name="Yamaguchi H."/>
            <person name="Kawachi M."/>
        </authorList>
    </citation>
    <scope>NUCLEOTIDE SEQUENCE [LARGE SCALE GENOMIC DNA]</scope>
    <source>
        <strain evidence="2 3">NIES-46</strain>
    </source>
</reference>
<protein>
    <submittedName>
        <fullName evidence="2">Methyltransferase</fullName>
    </submittedName>
</protein>
<keyword evidence="2" id="KW-0808">Transferase</keyword>
<dbReference type="Pfam" id="PF08242">
    <property type="entry name" value="Methyltransf_12"/>
    <property type="match status" value="1"/>
</dbReference>